<dbReference type="Proteomes" id="UP000782312">
    <property type="component" value="Unassembled WGS sequence"/>
</dbReference>
<dbReference type="InterPro" id="IPR001387">
    <property type="entry name" value="Cro/C1-type_HTH"/>
</dbReference>
<comment type="caution">
    <text evidence="2">The sequence shown here is derived from an EMBL/GenBank/DDBJ whole genome shotgun (WGS) entry which is preliminary data.</text>
</comment>
<protein>
    <submittedName>
        <fullName evidence="2">Helix-turn-helix transcriptional regulator</fullName>
    </submittedName>
</protein>
<evidence type="ECO:0000259" key="1">
    <source>
        <dbReference type="PROSITE" id="PS50943"/>
    </source>
</evidence>
<dbReference type="SMART" id="SM00530">
    <property type="entry name" value="HTH_XRE"/>
    <property type="match status" value="1"/>
</dbReference>
<proteinExistence type="predicted"/>
<reference evidence="2" key="1">
    <citation type="submission" date="2020-07" db="EMBL/GenBank/DDBJ databases">
        <title>Huge and variable diversity of episymbiotic CPR bacteria and DPANN archaea in groundwater ecosystems.</title>
        <authorList>
            <person name="He C.Y."/>
            <person name="Keren R."/>
            <person name="Whittaker M."/>
            <person name="Farag I.F."/>
            <person name="Doudna J."/>
            <person name="Cate J.H.D."/>
            <person name="Banfield J.F."/>
        </authorList>
    </citation>
    <scope>NUCLEOTIDE SEQUENCE</scope>
    <source>
        <strain evidence="2">NC_groundwater_763_Ag_S-0.2um_68_21</strain>
    </source>
</reference>
<gene>
    <name evidence="2" type="ORF">HYZ11_05680</name>
</gene>
<evidence type="ECO:0000313" key="3">
    <source>
        <dbReference type="Proteomes" id="UP000782312"/>
    </source>
</evidence>
<name>A0A932HXX9_UNCTE</name>
<dbReference type="SUPFAM" id="SSF47413">
    <property type="entry name" value="lambda repressor-like DNA-binding domains"/>
    <property type="match status" value="1"/>
</dbReference>
<organism evidence="2 3">
    <name type="scientific">Tectimicrobiota bacterium</name>
    <dbReference type="NCBI Taxonomy" id="2528274"/>
    <lineage>
        <taxon>Bacteria</taxon>
        <taxon>Pseudomonadati</taxon>
        <taxon>Nitrospinota/Tectimicrobiota group</taxon>
        <taxon>Candidatus Tectimicrobiota</taxon>
    </lineage>
</organism>
<dbReference type="AlphaFoldDB" id="A0A932HXX9"/>
<feature type="domain" description="HTH cro/C1-type" evidence="1">
    <location>
        <begin position="7"/>
        <end position="59"/>
    </location>
</feature>
<evidence type="ECO:0000313" key="2">
    <source>
        <dbReference type="EMBL" id="MBI3127073.1"/>
    </source>
</evidence>
<dbReference type="Gene3D" id="1.10.260.40">
    <property type="entry name" value="lambda repressor-like DNA-binding domains"/>
    <property type="match status" value="1"/>
</dbReference>
<dbReference type="GO" id="GO:0003677">
    <property type="term" value="F:DNA binding"/>
    <property type="evidence" value="ECO:0007669"/>
    <property type="project" value="InterPro"/>
</dbReference>
<dbReference type="PROSITE" id="PS50943">
    <property type="entry name" value="HTH_CROC1"/>
    <property type="match status" value="1"/>
</dbReference>
<dbReference type="CDD" id="cd00093">
    <property type="entry name" value="HTH_XRE"/>
    <property type="match status" value="1"/>
</dbReference>
<dbReference type="Pfam" id="PF01381">
    <property type="entry name" value="HTH_3"/>
    <property type="match status" value="1"/>
</dbReference>
<sequence length="107" mass="12281">MPQGLFKLRKEAGLSREKLGAKAQISARTIYRIEKFGDIPAGDTVARLAAALEKSEAEVWAAIRGEQFDTSRETYSVQWERLRAIWVNLERKDQAMMLRMAERLARK</sequence>
<accession>A0A932HXX9</accession>
<dbReference type="InterPro" id="IPR010982">
    <property type="entry name" value="Lambda_DNA-bd_dom_sf"/>
</dbReference>
<dbReference type="EMBL" id="JACPUR010000014">
    <property type="protein sequence ID" value="MBI3127073.1"/>
    <property type="molecule type" value="Genomic_DNA"/>
</dbReference>